<sequence>MVFLGRSDYASSPRTPTPFKNALAELERRSGVTAQLPATPSRLDALAEIIKQETDREGLTSKNTTTLLQDSGYGAMKRRGKENSAPSGRKARKALCQTWSTSQDSSEISFAVETPVCIISKFLLAVSDNSDGILDNREHRTDPALAS</sequence>
<dbReference type="EMBL" id="CM056742">
    <property type="protein sequence ID" value="KAJ8678209.1"/>
    <property type="molecule type" value="Genomic_DNA"/>
</dbReference>
<dbReference type="Proteomes" id="UP001239111">
    <property type="component" value="Chromosome 2"/>
</dbReference>
<reference evidence="1" key="1">
    <citation type="submission" date="2023-04" db="EMBL/GenBank/DDBJ databases">
        <title>A chromosome-level genome assembly of the parasitoid wasp Eretmocerus hayati.</title>
        <authorList>
            <person name="Zhong Y."/>
            <person name="Liu S."/>
            <person name="Liu Y."/>
        </authorList>
    </citation>
    <scope>NUCLEOTIDE SEQUENCE</scope>
    <source>
        <strain evidence="1">ZJU_SS_LIU_2023</strain>
    </source>
</reference>
<evidence type="ECO:0000313" key="1">
    <source>
        <dbReference type="EMBL" id="KAJ8678209.1"/>
    </source>
</evidence>
<comment type="caution">
    <text evidence="1">The sequence shown here is derived from an EMBL/GenBank/DDBJ whole genome shotgun (WGS) entry which is preliminary data.</text>
</comment>
<evidence type="ECO:0000313" key="2">
    <source>
        <dbReference type="Proteomes" id="UP001239111"/>
    </source>
</evidence>
<organism evidence="1 2">
    <name type="scientific">Eretmocerus hayati</name>
    <dbReference type="NCBI Taxonomy" id="131215"/>
    <lineage>
        <taxon>Eukaryota</taxon>
        <taxon>Metazoa</taxon>
        <taxon>Ecdysozoa</taxon>
        <taxon>Arthropoda</taxon>
        <taxon>Hexapoda</taxon>
        <taxon>Insecta</taxon>
        <taxon>Pterygota</taxon>
        <taxon>Neoptera</taxon>
        <taxon>Endopterygota</taxon>
        <taxon>Hymenoptera</taxon>
        <taxon>Apocrita</taxon>
        <taxon>Proctotrupomorpha</taxon>
        <taxon>Chalcidoidea</taxon>
        <taxon>Aphelinidae</taxon>
        <taxon>Aphelininae</taxon>
        <taxon>Eretmocerus</taxon>
    </lineage>
</organism>
<name>A0ACC2P4G3_9HYME</name>
<keyword evidence="2" id="KW-1185">Reference proteome</keyword>
<protein>
    <submittedName>
        <fullName evidence="1">Uncharacterized protein</fullName>
    </submittedName>
</protein>
<accession>A0ACC2P4G3</accession>
<gene>
    <name evidence="1" type="ORF">QAD02_013996</name>
</gene>
<proteinExistence type="predicted"/>